<sequence>MAATAARLARLITPEYAARINAQLVHPAPSQVVKPNELESAIARPMHVSHYEPERPAKYLAATLSYGIIKAFFLGNVYLHAQGLPGLLDDISKREDLLLVADRYIGTAAGTLDVDKLAGVSDSQNSV</sequence>
<reference evidence="1 2" key="1">
    <citation type="journal article" date="2015" name="Biotechnol. Biofuels">
        <title>Enhanced degradation of softwood versus hardwood by the white-rot fungus Pycnoporus coccineus.</title>
        <authorList>
            <person name="Couturier M."/>
            <person name="Navarro D."/>
            <person name="Chevret D."/>
            <person name="Henrissat B."/>
            <person name="Piumi F."/>
            <person name="Ruiz-Duenas F.J."/>
            <person name="Martinez A.T."/>
            <person name="Grigoriev I.V."/>
            <person name="Riley R."/>
            <person name="Lipzen A."/>
            <person name="Berrin J.G."/>
            <person name="Master E.R."/>
            <person name="Rosso M.N."/>
        </authorList>
    </citation>
    <scope>NUCLEOTIDE SEQUENCE [LARGE SCALE GENOMIC DNA]</scope>
    <source>
        <strain evidence="1 2">BRFM310</strain>
    </source>
</reference>
<organism evidence="1 2">
    <name type="scientific">Trametes coccinea (strain BRFM310)</name>
    <name type="common">Pycnoporus coccineus</name>
    <dbReference type="NCBI Taxonomy" id="1353009"/>
    <lineage>
        <taxon>Eukaryota</taxon>
        <taxon>Fungi</taxon>
        <taxon>Dikarya</taxon>
        <taxon>Basidiomycota</taxon>
        <taxon>Agaricomycotina</taxon>
        <taxon>Agaricomycetes</taxon>
        <taxon>Polyporales</taxon>
        <taxon>Polyporaceae</taxon>
        <taxon>Trametes</taxon>
    </lineage>
</organism>
<dbReference type="STRING" id="1353009.A0A1Y2J204"/>
<proteinExistence type="predicted"/>
<dbReference type="OrthoDB" id="3049701at2759"/>
<dbReference type="Proteomes" id="UP000193067">
    <property type="component" value="Unassembled WGS sequence"/>
</dbReference>
<evidence type="ECO:0000313" key="1">
    <source>
        <dbReference type="EMBL" id="OSD07416.1"/>
    </source>
</evidence>
<evidence type="ECO:0000313" key="2">
    <source>
        <dbReference type="Proteomes" id="UP000193067"/>
    </source>
</evidence>
<name>A0A1Y2J204_TRAC3</name>
<accession>A0A1Y2J204</accession>
<keyword evidence="2" id="KW-1185">Reference proteome</keyword>
<gene>
    <name evidence="1" type="ORF">PYCCODRAFT_1473971</name>
</gene>
<protein>
    <submittedName>
        <fullName evidence="1">Uncharacterized protein</fullName>
    </submittedName>
</protein>
<dbReference type="AlphaFoldDB" id="A0A1Y2J204"/>
<dbReference type="EMBL" id="KZ084088">
    <property type="protein sequence ID" value="OSD07416.1"/>
    <property type="molecule type" value="Genomic_DNA"/>
</dbReference>